<name>A0A329Y1Q1_RHITR</name>
<evidence type="ECO:0000256" key="1">
    <source>
        <dbReference type="SAM" id="SignalP"/>
    </source>
</evidence>
<dbReference type="OrthoDB" id="8447370at2"/>
<feature type="chain" id="PRO_5016416317" description="DUF1176 domain-containing protein" evidence="1">
    <location>
        <begin position="30"/>
        <end position="291"/>
    </location>
</feature>
<dbReference type="Proteomes" id="UP000251205">
    <property type="component" value="Unassembled WGS sequence"/>
</dbReference>
<dbReference type="RefSeq" id="WP_112345608.1">
    <property type="nucleotide sequence ID" value="NZ_QMKK01000061.1"/>
</dbReference>
<accession>A0A329Y1Q1</accession>
<comment type="caution">
    <text evidence="2">The sequence shown here is derived from an EMBL/GenBank/DDBJ whole genome shotgun (WGS) entry which is preliminary data.</text>
</comment>
<protein>
    <recommendedName>
        <fullName evidence="4">DUF1176 domain-containing protein</fullName>
    </recommendedName>
</protein>
<keyword evidence="1" id="KW-0732">Signal</keyword>
<evidence type="ECO:0000313" key="2">
    <source>
        <dbReference type="EMBL" id="RAX37343.1"/>
    </source>
</evidence>
<reference evidence="2 3" key="1">
    <citation type="submission" date="2018-06" db="EMBL/GenBank/DDBJ databases">
        <title>Whole Genome Sequence of an efficient microsymbiont, Rhizobium tropici.</title>
        <authorList>
            <person name="Srinivasan R."/>
            <person name="Singh H.V."/>
            <person name="Srivastava R."/>
            <person name="Kumari B."/>
            <person name="Radhakrishna A."/>
        </authorList>
    </citation>
    <scope>NUCLEOTIDE SEQUENCE [LARGE SCALE GENOMIC DNA]</scope>
    <source>
        <strain evidence="2 3">IGFRI Rhizo-19</strain>
    </source>
</reference>
<proteinExistence type="predicted"/>
<evidence type="ECO:0008006" key="4">
    <source>
        <dbReference type="Google" id="ProtNLM"/>
    </source>
</evidence>
<sequence length="291" mass="30982">MLAFKRFSIFPAVYALLIFALLTSMGSFAAPASGKDRIALKSAVPGLKITRLAKLPEAPDSDTSGAPSCGVLPETKSAGAKIASDLGWGVTGEAKLGPYEAVSFAAEFDQATGSACAIDQGNIALFDGSNLLALIYADKNSKLTIGRITTVNDHLRILDGDLVQMPIGEIKLKGEDVEVKPLASEEQVCDGKAVVPNIYGKPITEVRRAIIAKGWEPFQSPPPSYPDAFGDSLRKMGIVETTDCAGTGLAYCSYYYRKGDLELELSSFGDGTPTVSDYDTACERSKWHKAQ</sequence>
<dbReference type="EMBL" id="QMKK01000061">
    <property type="protein sequence ID" value="RAX37343.1"/>
    <property type="molecule type" value="Genomic_DNA"/>
</dbReference>
<organism evidence="2 3">
    <name type="scientific">Rhizobium tropici</name>
    <dbReference type="NCBI Taxonomy" id="398"/>
    <lineage>
        <taxon>Bacteria</taxon>
        <taxon>Pseudomonadati</taxon>
        <taxon>Pseudomonadota</taxon>
        <taxon>Alphaproteobacteria</taxon>
        <taxon>Hyphomicrobiales</taxon>
        <taxon>Rhizobiaceae</taxon>
        <taxon>Rhizobium/Agrobacterium group</taxon>
        <taxon>Rhizobium</taxon>
    </lineage>
</organism>
<evidence type="ECO:0000313" key="3">
    <source>
        <dbReference type="Proteomes" id="UP000251205"/>
    </source>
</evidence>
<gene>
    <name evidence="2" type="ORF">DQ393_31515</name>
</gene>
<dbReference type="AlphaFoldDB" id="A0A329Y1Q1"/>
<feature type="signal peptide" evidence="1">
    <location>
        <begin position="1"/>
        <end position="29"/>
    </location>
</feature>